<accession>A0AAV8ZF22</accession>
<dbReference type="Gene3D" id="3.40.50.1820">
    <property type="entry name" value="alpha/beta hydrolase"/>
    <property type="match status" value="2"/>
</dbReference>
<keyword evidence="5" id="KW-0325">Glycoprotein</keyword>
<keyword evidence="2" id="KW-0719">Serine esterase</keyword>
<comment type="similarity">
    <text evidence="1 6">Belongs to the type-B carboxylesterase/lipase family.</text>
</comment>
<dbReference type="InterPro" id="IPR029058">
    <property type="entry name" value="AB_hydrolase_fold"/>
</dbReference>
<name>A0AAV8ZF22_9CUCU</name>
<feature type="domain" description="Carboxylesterase type B" evidence="7">
    <location>
        <begin position="138"/>
        <end position="228"/>
    </location>
</feature>
<keyword evidence="6" id="KW-0732">Signal</keyword>
<dbReference type="Pfam" id="PF00135">
    <property type="entry name" value="COesterase"/>
    <property type="match status" value="3"/>
</dbReference>
<evidence type="ECO:0000256" key="3">
    <source>
        <dbReference type="ARBA" id="ARBA00022801"/>
    </source>
</evidence>
<dbReference type="PANTHER" id="PTHR43142:SF1">
    <property type="entry name" value="CARBOXYLIC ESTER HYDROLASE"/>
    <property type="match status" value="1"/>
</dbReference>
<dbReference type="InterPro" id="IPR002018">
    <property type="entry name" value="CarbesteraseB"/>
</dbReference>
<evidence type="ECO:0000256" key="4">
    <source>
        <dbReference type="ARBA" id="ARBA00023157"/>
    </source>
</evidence>
<dbReference type="PANTHER" id="PTHR43142">
    <property type="entry name" value="CARBOXYLIC ESTER HYDROLASE"/>
    <property type="match status" value="1"/>
</dbReference>
<dbReference type="EMBL" id="JANEYF010001596">
    <property type="protein sequence ID" value="KAJ8961983.1"/>
    <property type="molecule type" value="Genomic_DNA"/>
</dbReference>
<dbReference type="EC" id="3.1.1.-" evidence="6"/>
<feature type="chain" id="PRO_5043091031" description="Carboxylic ester hydrolase" evidence="6">
    <location>
        <begin position="19"/>
        <end position="364"/>
    </location>
</feature>
<sequence>MNIIILLIIVSSTSLTKGSPAVVELPLGKVEGNIKNSVNVNKFYSFEGIPYAKPPVGENRFEEPKPLEPWNNTWVAKTIHKCLQFRHQPESSKEDPVTGSEDCLYLNIYTPTLDERANLDVIIFIHGGAFMFNYGAFQGFLSTEDDVVPGNNGLKDQIAAFKFVRDYIVYFGGNPNSVTITGNSAGGASVHFHYLIRRSIGLFHKGFSQSGTSLNPWVLMEEPLKKDKENCYINRPWLYNPFSPFGVVVDAWANDPLLPDHPYQLLKKKLVYDVPWIASHVNSEGLYPAAEFYSNDDYLKDIDKRWNKILPHLLHYNETVENKNLNTVSKKIREYYFGNKSVNKETFDNLVQVCISIIGDRDIK</sequence>
<organism evidence="8 9">
    <name type="scientific">Rhamnusium bicolor</name>
    <dbReference type="NCBI Taxonomy" id="1586634"/>
    <lineage>
        <taxon>Eukaryota</taxon>
        <taxon>Metazoa</taxon>
        <taxon>Ecdysozoa</taxon>
        <taxon>Arthropoda</taxon>
        <taxon>Hexapoda</taxon>
        <taxon>Insecta</taxon>
        <taxon>Pterygota</taxon>
        <taxon>Neoptera</taxon>
        <taxon>Endopterygota</taxon>
        <taxon>Coleoptera</taxon>
        <taxon>Polyphaga</taxon>
        <taxon>Cucujiformia</taxon>
        <taxon>Chrysomeloidea</taxon>
        <taxon>Cerambycidae</taxon>
        <taxon>Lepturinae</taxon>
        <taxon>Rhagiini</taxon>
        <taxon>Rhamnusium</taxon>
    </lineage>
</organism>
<gene>
    <name evidence="8" type="ORF">NQ314_005765</name>
</gene>
<protein>
    <recommendedName>
        <fullName evidence="6">Carboxylic ester hydrolase</fullName>
        <ecNumber evidence="6">3.1.1.-</ecNumber>
    </recommendedName>
</protein>
<evidence type="ECO:0000313" key="9">
    <source>
        <dbReference type="Proteomes" id="UP001162156"/>
    </source>
</evidence>
<evidence type="ECO:0000256" key="6">
    <source>
        <dbReference type="RuleBase" id="RU361235"/>
    </source>
</evidence>
<evidence type="ECO:0000256" key="5">
    <source>
        <dbReference type="ARBA" id="ARBA00023180"/>
    </source>
</evidence>
<feature type="domain" description="Carboxylesterase type B" evidence="7">
    <location>
        <begin position="20"/>
        <end position="134"/>
    </location>
</feature>
<dbReference type="InterPro" id="IPR019826">
    <property type="entry name" value="Carboxylesterase_B_AS"/>
</dbReference>
<dbReference type="AlphaFoldDB" id="A0AAV8ZF22"/>
<comment type="caution">
    <text evidence="8">The sequence shown here is derived from an EMBL/GenBank/DDBJ whole genome shotgun (WGS) entry which is preliminary data.</text>
</comment>
<keyword evidence="3 6" id="KW-0378">Hydrolase</keyword>
<evidence type="ECO:0000259" key="7">
    <source>
        <dbReference type="Pfam" id="PF00135"/>
    </source>
</evidence>
<dbReference type="PROSITE" id="PS00122">
    <property type="entry name" value="CARBOXYLESTERASE_B_1"/>
    <property type="match status" value="1"/>
</dbReference>
<feature type="domain" description="Carboxylesterase type B" evidence="7">
    <location>
        <begin position="240"/>
        <end position="353"/>
    </location>
</feature>
<dbReference type="Proteomes" id="UP001162156">
    <property type="component" value="Unassembled WGS sequence"/>
</dbReference>
<reference evidence="8" key="1">
    <citation type="journal article" date="2023" name="Insect Mol. Biol.">
        <title>Genome sequencing provides insights into the evolution of gene families encoding plant cell wall-degrading enzymes in longhorned beetles.</title>
        <authorList>
            <person name="Shin N.R."/>
            <person name="Okamura Y."/>
            <person name="Kirsch R."/>
            <person name="Pauchet Y."/>
        </authorList>
    </citation>
    <scope>NUCLEOTIDE SEQUENCE</scope>
    <source>
        <strain evidence="8">RBIC_L_NR</strain>
    </source>
</reference>
<keyword evidence="4" id="KW-1015">Disulfide bond</keyword>
<evidence type="ECO:0000256" key="2">
    <source>
        <dbReference type="ARBA" id="ARBA00022487"/>
    </source>
</evidence>
<evidence type="ECO:0000313" key="8">
    <source>
        <dbReference type="EMBL" id="KAJ8961983.1"/>
    </source>
</evidence>
<feature type="signal peptide" evidence="6">
    <location>
        <begin position="1"/>
        <end position="18"/>
    </location>
</feature>
<keyword evidence="9" id="KW-1185">Reference proteome</keyword>
<dbReference type="GO" id="GO:0052689">
    <property type="term" value="F:carboxylic ester hydrolase activity"/>
    <property type="evidence" value="ECO:0007669"/>
    <property type="project" value="UniProtKB-KW"/>
</dbReference>
<dbReference type="InterPro" id="IPR019819">
    <property type="entry name" value="Carboxylesterase_B_CS"/>
</dbReference>
<proteinExistence type="inferred from homology"/>
<evidence type="ECO:0000256" key="1">
    <source>
        <dbReference type="ARBA" id="ARBA00005964"/>
    </source>
</evidence>
<dbReference type="SUPFAM" id="SSF53474">
    <property type="entry name" value="alpha/beta-Hydrolases"/>
    <property type="match status" value="1"/>
</dbReference>
<dbReference type="PROSITE" id="PS00941">
    <property type="entry name" value="CARBOXYLESTERASE_B_2"/>
    <property type="match status" value="1"/>
</dbReference>